<evidence type="ECO:0000313" key="2">
    <source>
        <dbReference type="EMBL" id="KAF2085413.1"/>
    </source>
</evidence>
<dbReference type="Gene3D" id="3.40.630.30">
    <property type="match status" value="1"/>
</dbReference>
<dbReference type="OrthoDB" id="10039976at2759"/>
<feature type="domain" description="N-acetyltransferase" evidence="1">
    <location>
        <begin position="99"/>
        <end position="152"/>
    </location>
</feature>
<name>A0A9P4HRL6_9PEZI</name>
<dbReference type="Pfam" id="PF13508">
    <property type="entry name" value="Acetyltransf_7"/>
    <property type="match status" value="1"/>
</dbReference>
<sequence>MTNPQSTASRHISTAAGLTSRPTTIHHSRLIQGRHFFISDDQSLISIPFVNQAFSSEAMHWAQPFDVETTKTLLRNSTTLGLYAVLDSGTDEGQANLRHKKIGLARFITDTVTFAYLTDVFVSPDFRGLGLGKWLVECCGKFVDGMVGLRQTMLLTSRMELARVMYGEGMGMEVLKQGEGGLWVMKKGKGRVGR</sequence>
<dbReference type="InterPro" id="IPR053144">
    <property type="entry name" value="Acetyltransferase_Butenolide"/>
</dbReference>
<gene>
    <name evidence="2" type="ORF">K490DRAFT_46782</name>
</gene>
<dbReference type="SUPFAM" id="SSF55729">
    <property type="entry name" value="Acyl-CoA N-acyltransferases (Nat)"/>
    <property type="match status" value="1"/>
</dbReference>
<proteinExistence type="predicted"/>
<dbReference type="PANTHER" id="PTHR43233">
    <property type="entry name" value="FAMILY N-ACETYLTRANSFERASE, PUTATIVE (AFU_ORTHOLOGUE AFUA_6G03350)-RELATED"/>
    <property type="match status" value="1"/>
</dbReference>
<evidence type="ECO:0000259" key="1">
    <source>
        <dbReference type="Pfam" id="PF13508"/>
    </source>
</evidence>
<dbReference type="EMBL" id="ML978731">
    <property type="protein sequence ID" value="KAF2085413.1"/>
    <property type="molecule type" value="Genomic_DNA"/>
</dbReference>
<evidence type="ECO:0000313" key="3">
    <source>
        <dbReference type="Proteomes" id="UP000799776"/>
    </source>
</evidence>
<accession>A0A9P4HRL6</accession>
<protein>
    <recommendedName>
        <fullName evidence="1">N-acetyltransferase domain-containing protein</fullName>
    </recommendedName>
</protein>
<dbReference type="CDD" id="cd04301">
    <property type="entry name" value="NAT_SF"/>
    <property type="match status" value="1"/>
</dbReference>
<reference evidence="2" key="1">
    <citation type="journal article" date="2020" name="Stud. Mycol.">
        <title>101 Dothideomycetes genomes: a test case for predicting lifestyles and emergence of pathogens.</title>
        <authorList>
            <person name="Haridas S."/>
            <person name="Albert R."/>
            <person name="Binder M."/>
            <person name="Bloem J."/>
            <person name="Labutti K."/>
            <person name="Salamov A."/>
            <person name="Andreopoulos B."/>
            <person name="Baker S."/>
            <person name="Barry K."/>
            <person name="Bills G."/>
            <person name="Bluhm B."/>
            <person name="Cannon C."/>
            <person name="Castanera R."/>
            <person name="Culley D."/>
            <person name="Daum C."/>
            <person name="Ezra D."/>
            <person name="Gonzalez J."/>
            <person name="Henrissat B."/>
            <person name="Kuo A."/>
            <person name="Liang C."/>
            <person name="Lipzen A."/>
            <person name="Lutzoni F."/>
            <person name="Magnuson J."/>
            <person name="Mondo S."/>
            <person name="Nolan M."/>
            <person name="Ohm R."/>
            <person name="Pangilinan J."/>
            <person name="Park H.-J."/>
            <person name="Ramirez L."/>
            <person name="Alfaro M."/>
            <person name="Sun H."/>
            <person name="Tritt A."/>
            <person name="Yoshinaga Y."/>
            <person name="Zwiers L.-H."/>
            <person name="Turgeon B."/>
            <person name="Goodwin S."/>
            <person name="Spatafora J."/>
            <person name="Crous P."/>
            <person name="Grigoriev I."/>
        </authorList>
    </citation>
    <scope>NUCLEOTIDE SEQUENCE</scope>
    <source>
        <strain evidence="2">CBS 121410</strain>
    </source>
</reference>
<dbReference type="InterPro" id="IPR000182">
    <property type="entry name" value="GNAT_dom"/>
</dbReference>
<dbReference type="AlphaFoldDB" id="A0A9P4HRL6"/>
<keyword evidence="3" id="KW-1185">Reference proteome</keyword>
<dbReference type="GO" id="GO:0016747">
    <property type="term" value="F:acyltransferase activity, transferring groups other than amino-acyl groups"/>
    <property type="evidence" value="ECO:0007669"/>
    <property type="project" value="InterPro"/>
</dbReference>
<dbReference type="PANTHER" id="PTHR43233:SF1">
    <property type="entry name" value="FAMILY N-ACETYLTRANSFERASE, PUTATIVE (AFU_ORTHOLOGUE AFUA_6G03350)-RELATED"/>
    <property type="match status" value="1"/>
</dbReference>
<comment type="caution">
    <text evidence="2">The sequence shown here is derived from an EMBL/GenBank/DDBJ whole genome shotgun (WGS) entry which is preliminary data.</text>
</comment>
<organism evidence="2 3">
    <name type="scientific">Saccharata proteae CBS 121410</name>
    <dbReference type="NCBI Taxonomy" id="1314787"/>
    <lineage>
        <taxon>Eukaryota</taxon>
        <taxon>Fungi</taxon>
        <taxon>Dikarya</taxon>
        <taxon>Ascomycota</taxon>
        <taxon>Pezizomycotina</taxon>
        <taxon>Dothideomycetes</taxon>
        <taxon>Dothideomycetes incertae sedis</taxon>
        <taxon>Botryosphaeriales</taxon>
        <taxon>Saccharataceae</taxon>
        <taxon>Saccharata</taxon>
    </lineage>
</organism>
<dbReference type="InterPro" id="IPR016181">
    <property type="entry name" value="Acyl_CoA_acyltransferase"/>
</dbReference>
<dbReference type="Proteomes" id="UP000799776">
    <property type="component" value="Unassembled WGS sequence"/>
</dbReference>